<dbReference type="SMART" id="SM01152">
    <property type="entry name" value="DUF167"/>
    <property type="match status" value="1"/>
</dbReference>
<dbReference type="InterPro" id="IPR036591">
    <property type="entry name" value="YggU-like_sf"/>
</dbReference>
<sequence length="100" mass="10721">MHSPDNPIEDCPEGCRIFFYARPRASRTKIAGLHGGRVKIQISAPPVDGAANDEVIAFLSKKLGLRKSDIELASGDSGKRKTIIAHGIDAAQAKEKLGLK</sequence>
<evidence type="ECO:0000256" key="1">
    <source>
        <dbReference type="ARBA" id="ARBA00010364"/>
    </source>
</evidence>
<name>A0A2Z4FIK0_9DELT</name>
<evidence type="ECO:0000313" key="3">
    <source>
        <dbReference type="EMBL" id="AWV88847.1"/>
    </source>
</evidence>
<dbReference type="KEGG" id="bsed:DN745_05640"/>
<dbReference type="NCBIfam" id="TIGR00251">
    <property type="entry name" value="DUF167 family protein"/>
    <property type="match status" value="1"/>
</dbReference>
<dbReference type="InterPro" id="IPR003746">
    <property type="entry name" value="DUF167"/>
</dbReference>
<dbReference type="PANTHER" id="PTHR13420:SF7">
    <property type="entry name" value="UPF0235 PROTEIN C15ORF40"/>
    <property type="match status" value="1"/>
</dbReference>
<dbReference type="EMBL" id="CP030032">
    <property type="protein sequence ID" value="AWV88847.1"/>
    <property type="molecule type" value="Genomic_DNA"/>
</dbReference>
<dbReference type="GO" id="GO:0005737">
    <property type="term" value="C:cytoplasm"/>
    <property type="evidence" value="ECO:0007669"/>
    <property type="project" value="TreeGrafter"/>
</dbReference>
<accession>A0A2Z4FIK0</accession>
<dbReference type="Proteomes" id="UP000249799">
    <property type="component" value="Chromosome"/>
</dbReference>
<comment type="similarity">
    <text evidence="1 2">Belongs to the UPF0235 family.</text>
</comment>
<dbReference type="OrthoDB" id="9800587at2"/>
<evidence type="ECO:0000313" key="4">
    <source>
        <dbReference type="Proteomes" id="UP000249799"/>
    </source>
</evidence>
<dbReference type="RefSeq" id="WP_111332884.1">
    <property type="nucleotide sequence ID" value="NZ_CP030032.1"/>
</dbReference>
<dbReference type="AlphaFoldDB" id="A0A2Z4FIK0"/>
<protein>
    <recommendedName>
        <fullName evidence="2">UPF0235 protein DN745_05640</fullName>
    </recommendedName>
</protein>
<gene>
    <name evidence="3" type="ORF">DN745_05640</name>
</gene>
<dbReference type="PANTHER" id="PTHR13420">
    <property type="entry name" value="UPF0235 PROTEIN C15ORF40"/>
    <property type="match status" value="1"/>
</dbReference>
<dbReference type="Gene3D" id="3.30.1200.10">
    <property type="entry name" value="YggU-like"/>
    <property type="match status" value="1"/>
</dbReference>
<dbReference type="HAMAP" id="MF_00634">
    <property type="entry name" value="UPF0235"/>
    <property type="match status" value="1"/>
</dbReference>
<evidence type="ECO:0000256" key="2">
    <source>
        <dbReference type="HAMAP-Rule" id="MF_00634"/>
    </source>
</evidence>
<reference evidence="3 4" key="1">
    <citation type="submission" date="2018-06" db="EMBL/GenBank/DDBJ databases">
        <title>Lujinxingia sediminis gen. nov. sp. nov., a new facultative anaerobic member of the class Deltaproteobacteria, and proposal of Lujinxingaceae fam. nov.</title>
        <authorList>
            <person name="Guo L.-Y."/>
            <person name="Li C.-M."/>
            <person name="Wang S."/>
            <person name="Du Z.-J."/>
        </authorList>
    </citation>
    <scope>NUCLEOTIDE SEQUENCE [LARGE SCALE GENOMIC DNA]</scope>
    <source>
        <strain evidence="3 4">FA350</strain>
    </source>
</reference>
<organism evidence="3 4">
    <name type="scientific">Bradymonas sediminis</name>
    <dbReference type="NCBI Taxonomy" id="1548548"/>
    <lineage>
        <taxon>Bacteria</taxon>
        <taxon>Deltaproteobacteria</taxon>
        <taxon>Bradymonadales</taxon>
        <taxon>Bradymonadaceae</taxon>
        <taxon>Bradymonas</taxon>
    </lineage>
</organism>
<dbReference type="SUPFAM" id="SSF69786">
    <property type="entry name" value="YggU-like"/>
    <property type="match status" value="1"/>
</dbReference>
<dbReference type="Pfam" id="PF02594">
    <property type="entry name" value="DUF167"/>
    <property type="match status" value="1"/>
</dbReference>
<keyword evidence="4" id="KW-1185">Reference proteome</keyword>
<proteinExistence type="inferred from homology"/>